<organism evidence="1 2">
    <name type="scientific">Agathobacter rectalis</name>
    <dbReference type="NCBI Taxonomy" id="39491"/>
    <lineage>
        <taxon>Bacteria</taxon>
        <taxon>Bacillati</taxon>
        <taxon>Bacillota</taxon>
        <taxon>Clostridia</taxon>
        <taxon>Lachnospirales</taxon>
        <taxon>Lachnospiraceae</taxon>
        <taxon>Agathobacter</taxon>
    </lineage>
</organism>
<accession>A0A412RRC1</accession>
<protein>
    <submittedName>
        <fullName evidence="1">Uncharacterized protein</fullName>
    </submittedName>
</protein>
<dbReference type="AlphaFoldDB" id="A0A412RRC1"/>
<comment type="caution">
    <text evidence="1">The sequence shown here is derived from an EMBL/GenBank/DDBJ whole genome shotgun (WGS) entry which is preliminary data.</text>
</comment>
<dbReference type="EMBL" id="QRXR01000008">
    <property type="protein sequence ID" value="RGU26146.1"/>
    <property type="molecule type" value="Genomic_DNA"/>
</dbReference>
<name>A0A412RRC1_9FIRM</name>
<evidence type="ECO:0000313" key="1">
    <source>
        <dbReference type="EMBL" id="RGU26146.1"/>
    </source>
</evidence>
<dbReference type="Proteomes" id="UP000283765">
    <property type="component" value="Unassembled WGS sequence"/>
</dbReference>
<evidence type="ECO:0000313" key="2">
    <source>
        <dbReference type="Proteomes" id="UP000283765"/>
    </source>
</evidence>
<gene>
    <name evidence="1" type="ORF">DWW89_06815</name>
</gene>
<sequence>MARLFACTKKPENLELIGTQKKSPYTCKGDAFAPFETFAPSVIFENIETGELFHFSNIKNAVVRIA</sequence>
<reference evidence="1 2" key="1">
    <citation type="submission" date="2018-08" db="EMBL/GenBank/DDBJ databases">
        <title>A genome reference for cultivated species of the human gut microbiota.</title>
        <authorList>
            <person name="Zou Y."/>
            <person name="Xue W."/>
            <person name="Luo G."/>
        </authorList>
    </citation>
    <scope>NUCLEOTIDE SEQUENCE [LARGE SCALE GENOMIC DNA]</scope>
    <source>
        <strain evidence="1 2">AF17-27</strain>
    </source>
</reference>
<proteinExistence type="predicted"/>